<evidence type="ECO:0000313" key="1">
    <source>
        <dbReference type="EMBL" id="SNQ62517.1"/>
    </source>
</evidence>
<keyword evidence="2" id="KW-1185">Reference proteome</keyword>
<proteinExistence type="predicted"/>
<name>A0A284VTM2_9EURY</name>
<accession>A0A284VTM2</accession>
<dbReference type="Proteomes" id="UP000218615">
    <property type="component" value="Unassembled WGS sequence"/>
</dbReference>
<protein>
    <submittedName>
        <fullName evidence="1">Uncharacterized protein</fullName>
    </submittedName>
</protein>
<sequence>MEAIRPRFLVVKGFNYQFLATRQDQMNIRKYYDLVILKNDVYVFVLKSP</sequence>
<reference evidence="2" key="1">
    <citation type="submission" date="2017-06" db="EMBL/GenBank/DDBJ databases">
        <authorList>
            <person name="Cremers G."/>
        </authorList>
    </citation>
    <scope>NUCLEOTIDE SEQUENCE [LARGE SCALE GENOMIC DNA]</scope>
</reference>
<organism evidence="1 2">
    <name type="scientific">Candidatus Methanoperedens nitratireducens</name>
    <dbReference type="NCBI Taxonomy" id="1392998"/>
    <lineage>
        <taxon>Archaea</taxon>
        <taxon>Methanobacteriati</taxon>
        <taxon>Methanobacteriota</taxon>
        <taxon>Stenosarchaea group</taxon>
        <taxon>Methanomicrobia</taxon>
        <taxon>Methanosarcinales</taxon>
        <taxon>ANME-2 cluster</taxon>
        <taxon>Candidatus Methanoperedentaceae</taxon>
        <taxon>Candidatus Methanoperedens</taxon>
    </lineage>
</organism>
<dbReference type="AlphaFoldDB" id="A0A284VTM2"/>
<dbReference type="EMBL" id="FZMP01000225">
    <property type="protein sequence ID" value="SNQ62517.1"/>
    <property type="molecule type" value="Genomic_DNA"/>
</dbReference>
<evidence type="ECO:0000313" key="2">
    <source>
        <dbReference type="Proteomes" id="UP000218615"/>
    </source>
</evidence>
<gene>
    <name evidence="1" type="ORF">MNV_760003</name>
</gene>